<dbReference type="PANTHER" id="PTHR11733">
    <property type="entry name" value="ZINC METALLOPROTEASE FAMILY M13 NEPRILYSIN-RELATED"/>
    <property type="match status" value="1"/>
</dbReference>
<feature type="region of interest" description="Disordered" evidence="2">
    <location>
        <begin position="1"/>
        <end position="50"/>
    </location>
</feature>
<sequence length="370" mass="41188">MQNPGVSTADNSGSPSLLAQRSSSYMRRSRHREGQVQRKPSPPGSRLHLDDKGLQDLLNNLHTSATTTPSRHGKGAASSSSTPVQDLRRKRCLAIVAGVVCAMVLLFVLVAWLGSAYTDRTSTYCDTLECRYYTHFLDVIANESVDPCHDFYTHACSRWLARDGRPVKRAAYEEFISRASSHVLKIRVPSRKQSASQKAALFFQSCVAAISGQFGEMDAIKSMLSSVGVRWPELTNTSNLLETMFALTAILNWGSIVQFAMDKPGFLAVRPMNFYGETLRRRRIMLEERTGAKTTYVDYFDRMVRTFGAGKKPLAYDSLLELEGVAVTRLNRSLVLPVPTTVRNQSMQTVIDAAKNVADRCVWDNVFGDN</sequence>
<dbReference type="Pfam" id="PF05649">
    <property type="entry name" value="Peptidase_M13_N"/>
    <property type="match status" value="1"/>
</dbReference>
<dbReference type="GO" id="GO:0005886">
    <property type="term" value="C:plasma membrane"/>
    <property type="evidence" value="ECO:0007669"/>
    <property type="project" value="TreeGrafter"/>
</dbReference>
<accession>A0A9D4PRZ7</accession>
<keyword evidence="3" id="KW-1133">Transmembrane helix</keyword>
<dbReference type="InterPro" id="IPR000718">
    <property type="entry name" value="Peptidase_M13"/>
</dbReference>
<dbReference type="PROSITE" id="PS51885">
    <property type="entry name" value="NEPRILYSIN"/>
    <property type="match status" value="1"/>
</dbReference>
<evidence type="ECO:0000313" key="6">
    <source>
        <dbReference type="Proteomes" id="UP000821837"/>
    </source>
</evidence>
<dbReference type="InterPro" id="IPR024079">
    <property type="entry name" value="MetalloPept_cat_dom_sf"/>
</dbReference>
<proteinExistence type="inferred from homology"/>
<reference evidence="5" key="1">
    <citation type="journal article" date="2020" name="Cell">
        <title>Large-Scale Comparative Analyses of Tick Genomes Elucidate Their Genetic Diversity and Vector Capacities.</title>
        <authorList>
            <consortium name="Tick Genome and Microbiome Consortium (TIGMIC)"/>
            <person name="Jia N."/>
            <person name="Wang J."/>
            <person name="Shi W."/>
            <person name="Du L."/>
            <person name="Sun Y."/>
            <person name="Zhan W."/>
            <person name="Jiang J.F."/>
            <person name="Wang Q."/>
            <person name="Zhang B."/>
            <person name="Ji P."/>
            <person name="Bell-Sakyi L."/>
            <person name="Cui X.M."/>
            <person name="Yuan T.T."/>
            <person name="Jiang B.G."/>
            <person name="Yang W.F."/>
            <person name="Lam T.T."/>
            <person name="Chang Q.C."/>
            <person name="Ding S.J."/>
            <person name="Wang X.J."/>
            <person name="Zhu J.G."/>
            <person name="Ruan X.D."/>
            <person name="Zhao L."/>
            <person name="Wei J.T."/>
            <person name="Ye R.Z."/>
            <person name="Que T.C."/>
            <person name="Du C.H."/>
            <person name="Zhou Y.H."/>
            <person name="Cheng J.X."/>
            <person name="Dai P.F."/>
            <person name="Guo W.B."/>
            <person name="Han X.H."/>
            <person name="Huang E.J."/>
            <person name="Li L.F."/>
            <person name="Wei W."/>
            <person name="Gao Y.C."/>
            <person name="Liu J.Z."/>
            <person name="Shao H.Z."/>
            <person name="Wang X."/>
            <person name="Wang C.C."/>
            <person name="Yang T.C."/>
            <person name="Huo Q.B."/>
            <person name="Li W."/>
            <person name="Chen H.Y."/>
            <person name="Chen S.E."/>
            <person name="Zhou L.G."/>
            <person name="Ni X.B."/>
            <person name="Tian J.H."/>
            <person name="Sheng Y."/>
            <person name="Liu T."/>
            <person name="Pan Y.S."/>
            <person name="Xia L.Y."/>
            <person name="Li J."/>
            <person name="Zhao F."/>
            <person name="Cao W.C."/>
        </authorList>
    </citation>
    <scope>NUCLEOTIDE SEQUENCE</scope>
    <source>
        <strain evidence="5">Rsan-2018</strain>
    </source>
</reference>
<dbReference type="GO" id="GO:0016485">
    <property type="term" value="P:protein processing"/>
    <property type="evidence" value="ECO:0007669"/>
    <property type="project" value="TreeGrafter"/>
</dbReference>
<evidence type="ECO:0000256" key="1">
    <source>
        <dbReference type="ARBA" id="ARBA00007357"/>
    </source>
</evidence>
<dbReference type="GO" id="GO:0004222">
    <property type="term" value="F:metalloendopeptidase activity"/>
    <property type="evidence" value="ECO:0007669"/>
    <property type="project" value="InterPro"/>
</dbReference>
<gene>
    <name evidence="5" type="ORF">HPB52_008004</name>
</gene>
<dbReference type="Proteomes" id="UP000821837">
    <property type="component" value="Chromosome 5"/>
</dbReference>
<feature type="domain" description="Peptidase M13 N-terminal" evidence="4">
    <location>
        <begin position="147"/>
        <end position="323"/>
    </location>
</feature>
<dbReference type="AlphaFoldDB" id="A0A9D4PRZ7"/>
<keyword evidence="6" id="KW-1185">Reference proteome</keyword>
<comment type="similarity">
    <text evidence="1">Belongs to the peptidase M13 family.</text>
</comment>
<evidence type="ECO:0000256" key="2">
    <source>
        <dbReference type="SAM" id="MobiDB-lite"/>
    </source>
</evidence>
<name>A0A9D4PRZ7_RHISA</name>
<evidence type="ECO:0000313" key="5">
    <source>
        <dbReference type="EMBL" id="KAH7951331.1"/>
    </source>
</evidence>
<dbReference type="PANTHER" id="PTHR11733:SF241">
    <property type="entry name" value="GH26575P-RELATED"/>
    <property type="match status" value="1"/>
</dbReference>
<feature type="compositionally biased region" description="Polar residues" evidence="2">
    <location>
        <begin position="1"/>
        <end position="20"/>
    </location>
</feature>
<dbReference type="SUPFAM" id="SSF55486">
    <property type="entry name" value="Metalloproteases ('zincins'), catalytic domain"/>
    <property type="match status" value="1"/>
</dbReference>
<keyword evidence="3" id="KW-0472">Membrane</keyword>
<dbReference type="InterPro" id="IPR042089">
    <property type="entry name" value="Peptidase_M13_dom_2"/>
</dbReference>
<organism evidence="5 6">
    <name type="scientific">Rhipicephalus sanguineus</name>
    <name type="common">Brown dog tick</name>
    <name type="synonym">Ixodes sanguineus</name>
    <dbReference type="NCBI Taxonomy" id="34632"/>
    <lineage>
        <taxon>Eukaryota</taxon>
        <taxon>Metazoa</taxon>
        <taxon>Ecdysozoa</taxon>
        <taxon>Arthropoda</taxon>
        <taxon>Chelicerata</taxon>
        <taxon>Arachnida</taxon>
        <taxon>Acari</taxon>
        <taxon>Parasitiformes</taxon>
        <taxon>Ixodida</taxon>
        <taxon>Ixodoidea</taxon>
        <taxon>Ixodidae</taxon>
        <taxon>Rhipicephalinae</taxon>
        <taxon>Rhipicephalus</taxon>
        <taxon>Rhipicephalus</taxon>
    </lineage>
</organism>
<evidence type="ECO:0000256" key="3">
    <source>
        <dbReference type="SAM" id="Phobius"/>
    </source>
</evidence>
<protein>
    <recommendedName>
        <fullName evidence="4">Peptidase M13 N-terminal domain-containing protein</fullName>
    </recommendedName>
</protein>
<reference evidence="5" key="2">
    <citation type="submission" date="2021-09" db="EMBL/GenBank/DDBJ databases">
        <authorList>
            <person name="Jia N."/>
            <person name="Wang J."/>
            <person name="Shi W."/>
            <person name="Du L."/>
            <person name="Sun Y."/>
            <person name="Zhan W."/>
            <person name="Jiang J."/>
            <person name="Wang Q."/>
            <person name="Zhang B."/>
            <person name="Ji P."/>
            <person name="Sakyi L.B."/>
            <person name="Cui X."/>
            <person name="Yuan T."/>
            <person name="Jiang B."/>
            <person name="Yang W."/>
            <person name="Lam T.T.-Y."/>
            <person name="Chang Q."/>
            <person name="Ding S."/>
            <person name="Wang X."/>
            <person name="Zhu J."/>
            <person name="Ruan X."/>
            <person name="Zhao L."/>
            <person name="Wei J."/>
            <person name="Que T."/>
            <person name="Du C."/>
            <person name="Cheng J."/>
            <person name="Dai P."/>
            <person name="Han X."/>
            <person name="Huang E."/>
            <person name="Gao Y."/>
            <person name="Liu J."/>
            <person name="Shao H."/>
            <person name="Ye R."/>
            <person name="Li L."/>
            <person name="Wei W."/>
            <person name="Wang X."/>
            <person name="Wang C."/>
            <person name="Huo Q."/>
            <person name="Li W."/>
            <person name="Guo W."/>
            <person name="Chen H."/>
            <person name="Chen S."/>
            <person name="Zhou L."/>
            <person name="Zhou L."/>
            <person name="Ni X."/>
            <person name="Tian J."/>
            <person name="Zhou Y."/>
            <person name="Sheng Y."/>
            <person name="Liu T."/>
            <person name="Pan Y."/>
            <person name="Xia L."/>
            <person name="Li J."/>
            <person name="Zhao F."/>
            <person name="Cao W."/>
        </authorList>
    </citation>
    <scope>NUCLEOTIDE SEQUENCE</scope>
    <source>
        <strain evidence="5">Rsan-2018</strain>
        <tissue evidence="5">Larvae</tissue>
    </source>
</reference>
<feature type="region of interest" description="Disordered" evidence="2">
    <location>
        <begin position="63"/>
        <end position="82"/>
    </location>
</feature>
<comment type="caution">
    <text evidence="5">The sequence shown here is derived from an EMBL/GenBank/DDBJ whole genome shotgun (WGS) entry which is preliminary data.</text>
</comment>
<dbReference type="Gene3D" id="1.10.1380.10">
    <property type="entry name" value="Neutral endopeptidase , domain2"/>
    <property type="match status" value="1"/>
</dbReference>
<dbReference type="EMBL" id="JABSTV010001251">
    <property type="protein sequence ID" value="KAH7951331.1"/>
    <property type="molecule type" value="Genomic_DNA"/>
</dbReference>
<dbReference type="VEuPathDB" id="VectorBase:RSAN_053471"/>
<dbReference type="Gene3D" id="3.40.390.10">
    <property type="entry name" value="Collagenase (Catalytic Domain)"/>
    <property type="match status" value="1"/>
</dbReference>
<dbReference type="InterPro" id="IPR008753">
    <property type="entry name" value="Peptidase_M13_N"/>
</dbReference>
<evidence type="ECO:0000259" key="4">
    <source>
        <dbReference type="Pfam" id="PF05649"/>
    </source>
</evidence>
<keyword evidence="3" id="KW-0812">Transmembrane</keyword>
<feature type="transmembrane region" description="Helical" evidence="3">
    <location>
        <begin position="92"/>
        <end position="113"/>
    </location>
</feature>